<feature type="chain" id="PRO_5045444675" description="Lipoprotein" evidence="2">
    <location>
        <begin position="19"/>
        <end position="81"/>
    </location>
</feature>
<feature type="signal peptide" evidence="2">
    <location>
        <begin position="1"/>
        <end position="18"/>
    </location>
</feature>
<name>A0ABS7SKM3_9BURK</name>
<feature type="region of interest" description="Disordered" evidence="1">
    <location>
        <begin position="18"/>
        <end position="40"/>
    </location>
</feature>
<comment type="caution">
    <text evidence="3">The sequence shown here is derived from an EMBL/GenBank/DDBJ whole genome shotgun (WGS) entry which is preliminary data.</text>
</comment>
<organism evidence="3 4">
    <name type="scientific">Massilia soli</name>
    <dbReference type="NCBI Taxonomy" id="2792854"/>
    <lineage>
        <taxon>Bacteria</taxon>
        <taxon>Pseudomonadati</taxon>
        <taxon>Pseudomonadota</taxon>
        <taxon>Betaproteobacteria</taxon>
        <taxon>Burkholderiales</taxon>
        <taxon>Oxalobacteraceae</taxon>
        <taxon>Telluria group</taxon>
        <taxon>Massilia</taxon>
    </lineage>
</organism>
<keyword evidence="2" id="KW-0732">Signal</keyword>
<dbReference type="PROSITE" id="PS51257">
    <property type="entry name" value="PROKAR_LIPOPROTEIN"/>
    <property type="match status" value="1"/>
</dbReference>
<accession>A0ABS7SKM3</accession>
<dbReference type="EMBL" id="JAFBIL020000002">
    <property type="protein sequence ID" value="MBZ2206740.1"/>
    <property type="molecule type" value="Genomic_DNA"/>
</dbReference>
<evidence type="ECO:0008006" key="5">
    <source>
        <dbReference type="Google" id="ProtNLM"/>
    </source>
</evidence>
<proteinExistence type="predicted"/>
<reference evidence="3 4" key="1">
    <citation type="submission" date="2021-08" db="EMBL/GenBank/DDBJ databases">
        <title>Massilia sp. R798.</title>
        <authorList>
            <person name="Baek J.H."/>
            <person name="Jung H.S."/>
            <person name="Kim K.R."/>
            <person name="Jeon C.O."/>
        </authorList>
    </citation>
    <scope>NUCLEOTIDE SEQUENCE [LARGE SCALE GENOMIC DNA]</scope>
    <source>
        <strain evidence="3 4">R798</strain>
    </source>
</reference>
<feature type="compositionally biased region" description="Pro residues" evidence="1">
    <location>
        <begin position="26"/>
        <end position="40"/>
    </location>
</feature>
<evidence type="ECO:0000256" key="1">
    <source>
        <dbReference type="SAM" id="MobiDB-lite"/>
    </source>
</evidence>
<keyword evidence="4" id="KW-1185">Reference proteome</keyword>
<protein>
    <recommendedName>
        <fullName evidence="5">Lipoprotein</fullName>
    </recommendedName>
</protein>
<dbReference type="Proteomes" id="UP000809349">
    <property type="component" value="Unassembled WGS sequence"/>
</dbReference>
<gene>
    <name evidence="3" type="ORF">I4X03_005655</name>
</gene>
<dbReference type="RefSeq" id="WP_223466966.1">
    <property type="nucleotide sequence ID" value="NZ_JAFBIL020000002.1"/>
</dbReference>
<evidence type="ECO:0000313" key="4">
    <source>
        <dbReference type="Proteomes" id="UP000809349"/>
    </source>
</evidence>
<sequence>MKKLLLIAAIAATLSACGGSSYSESSPPPAPTPTPTPPPMSMVDAFFAAVQALVASAPEDTEPVSIDAVAVTAPENTEPVQ</sequence>
<evidence type="ECO:0000256" key="2">
    <source>
        <dbReference type="SAM" id="SignalP"/>
    </source>
</evidence>
<evidence type="ECO:0000313" key="3">
    <source>
        <dbReference type="EMBL" id="MBZ2206740.1"/>
    </source>
</evidence>